<evidence type="ECO:0000313" key="8">
    <source>
        <dbReference type="EMBL" id="EJK65855.1"/>
    </source>
</evidence>
<keyword evidence="3 5" id="KW-0863">Zinc-finger</keyword>
<sequence>WVAQCFGWVIDDRSLSCCVQFVKDLKSPCPGSYFGRPFHHPRGHHPADCEVFGTSSSASHVRAQPAYAAYRNSHLVATRSRPSLRSPCAIGGPNHLSAHDLPYLPSLSAGVVSPLAPRFRIPTNYGSYSQVPAPVPRGLISRGISRGAPAALVPSTPLVAFESDARGQEEATPGSPSPDCVLSTPLSSRCKPTNYKVEICRNFSLTGDCPFGARCTYAHGEEELMPRTLIDLDKLQLVDKETYRCHPCLDHIATGYCPRGSLCTCLHDPRVDGAKESWVLRHCDSLAPDQAAEEVSKMHQAQLTALWSVTPVYGFAPAVDWKVGDSSSRADFFEFYGYCCNMSGNAHQMASWPVSQRSKAVVTEVQRLSIALDMRKARKAQNFAFQPTHLLCGEPVLVLQTRYFLLVGSHEVVSIWNEFETAGCNNAVICAREIAFGPVGDASVRPTSIWFNIFDDDIFSCCTKKTSKCLQGLWVSKRRCHSFARQEVNEDLERKFDNFRSIPPFVSHQPADEAAFDLVTEIQSHRHDELLYLFRATSSRAEDVTSLGRRAQLLHQKFLSQQRHWINWQWPPKNKRIGKETTAPLVNHAYQVTTHNHRGAEHNHSCFLAPLWTSFVSNLESDKPSQRSPATPVGQQMLTKATSTSVPRLYKQPDFYTSEAEGYCTLAQPSIWSSSRLELFFQEWEVLKKRGQET</sequence>
<keyword evidence="2" id="KW-0677">Repeat</keyword>
<dbReference type="GO" id="GO:0010468">
    <property type="term" value="P:regulation of gene expression"/>
    <property type="evidence" value="ECO:0007669"/>
    <property type="project" value="UniProtKB-ARBA"/>
</dbReference>
<dbReference type="GO" id="GO:0051252">
    <property type="term" value="P:regulation of RNA metabolic process"/>
    <property type="evidence" value="ECO:0007669"/>
    <property type="project" value="UniProtKB-ARBA"/>
</dbReference>
<dbReference type="PANTHER" id="PTHR12547">
    <property type="entry name" value="CCCH ZINC FINGER/TIS11-RELATED"/>
    <property type="match status" value="1"/>
</dbReference>
<dbReference type="OMA" id="NAVICAR"/>
<feature type="domain" description="C3H1-type" evidence="7">
    <location>
        <begin position="194"/>
        <end position="222"/>
    </location>
</feature>
<dbReference type="InterPro" id="IPR000571">
    <property type="entry name" value="Znf_CCCH"/>
</dbReference>
<evidence type="ECO:0000256" key="6">
    <source>
        <dbReference type="SAM" id="MobiDB-lite"/>
    </source>
</evidence>
<feature type="non-terminal residue" evidence="8">
    <location>
        <position position="1"/>
    </location>
</feature>
<dbReference type="OrthoDB" id="43978at2759"/>
<dbReference type="eggNOG" id="ENOG502SH1D">
    <property type="taxonomic scope" value="Eukaryota"/>
</dbReference>
<evidence type="ECO:0000256" key="3">
    <source>
        <dbReference type="ARBA" id="ARBA00022771"/>
    </source>
</evidence>
<accession>K0SKK5</accession>
<dbReference type="EMBL" id="AGNL01015412">
    <property type="protein sequence ID" value="EJK65855.1"/>
    <property type="molecule type" value="Genomic_DNA"/>
</dbReference>
<feature type="zinc finger region" description="C3H1-type" evidence="5">
    <location>
        <begin position="194"/>
        <end position="222"/>
    </location>
</feature>
<gene>
    <name evidence="8" type="ORF">THAOC_13244</name>
</gene>
<feature type="domain" description="C3H1-type" evidence="7">
    <location>
        <begin position="247"/>
        <end position="270"/>
    </location>
</feature>
<feature type="compositionally biased region" description="Polar residues" evidence="6">
    <location>
        <begin position="626"/>
        <end position="643"/>
    </location>
</feature>
<dbReference type="Proteomes" id="UP000266841">
    <property type="component" value="Unassembled WGS sequence"/>
</dbReference>
<comment type="caution">
    <text evidence="8">The sequence shown here is derived from an EMBL/GenBank/DDBJ whole genome shotgun (WGS) entry which is preliminary data.</text>
</comment>
<evidence type="ECO:0000256" key="2">
    <source>
        <dbReference type="ARBA" id="ARBA00022737"/>
    </source>
</evidence>
<reference evidence="8 9" key="1">
    <citation type="journal article" date="2012" name="Genome Biol.">
        <title>Genome and low-iron response of an oceanic diatom adapted to chronic iron limitation.</title>
        <authorList>
            <person name="Lommer M."/>
            <person name="Specht M."/>
            <person name="Roy A.S."/>
            <person name="Kraemer L."/>
            <person name="Andreson R."/>
            <person name="Gutowska M.A."/>
            <person name="Wolf J."/>
            <person name="Bergner S.V."/>
            <person name="Schilhabel M.B."/>
            <person name="Klostermeier U.C."/>
            <person name="Beiko R.G."/>
            <person name="Rosenstiel P."/>
            <person name="Hippler M."/>
            <person name="Laroche J."/>
        </authorList>
    </citation>
    <scope>NUCLEOTIDE SEQUENCE [LARGE SCALE GENOMIC DNA]</scope>
    <source>
        <strain evidence="8 9">CCMP1005</strain>
    </source>
</reference>
<dbReference type="Pfam" id="PF00642">
    <property type="entry name" value="zf-CCCH"/>
    <property type="match status" value="1"/>
</dbReference>
<keyword evidence="9" id="KW-1185">Reference proteome</keyword>
<evidence type="ECO:0000259" key="7">
    <source>
        <dbReference type="PROSITE" id="PS50103"/>
    </source>
</evidence>
<dbReference type="PROSITE" id="PS50103">
    <property type="entry name" value="ZF_C3H1"/>
    <property type="match status" value="2"/>
</dbReference>
<dbReference type="FunFam" id="4.10.1000.10:FF:000003">
    <property type="entry name" value="Zinc finger CCCH domain-containing protein"/>
    <property type="match status" value="1"/>
</dbReference>
<evidence type="ECO:0000256" key="5">
    <source>
        <dbReference type="PROSITE-ProRule" id="PRU00723"/>
    </source>
</evidence>
<evidence type="ECO:0000313" key="9">
    <source>
        <dbReference type="Proteomes" id="UP000266841"/>
    </source>
</evidence>
<dbReference type="InterPro" id="IPR036855">
    <property type="entry name" value="Znf_CCCH_sf"/>
</dbReference>
<proteinExistence type="predicted"/>
<dbReference type="PANTHER" id="PTHR12547:SF18">
    <property type="entry name" value="PROTEIN TIS11"/>
    <property type="match status" value="1"/>
</dbReference>
<dbReference type="InterPro" id="IPR045877">
    <property type="entry name" value="ZFP36-like"/>
</dbReference>
<dbReference type="SMART" id="SM00356">
    <property type="entry name" value="ZnF_C3H1"/>
    <property type="match status" value="2"/>
</dbReference>
<dbReference type="AlphaFoldDB" id="K0SKK5"/>
<dbReference type="GO" id="GO:0003729">
    <property type="term" value="F:mRNA binding"/>
    <property type="evidence" value="ECO:0007669"/>
    <property type="project" value="InterPro"/>
</dbReference>
<keyword evidence="1 5" id="KW-0479">Metal-binding</keyword>
<name>K0SKK5_THAOC</name>
<feature type="region of interest" description="Disordered" evidence="6">
    <location>
        <begin position="620"/>
        <end position="643"/>
    </location>
</feature>
<protein>
    <recommendedName>
        <fullName evidence="7">C3H1-type domain-containing protein</fullName>
    </recommendedName>
</protein>
<dbReference type="GO" id="GO:0008270">
    <property type="term" value="F:zinc ion binding"/>
    <property type="evidence" value="ECO:0007669"/>
    <property type="project" value="UniProtKB-KW"/>
</dbReference>
<dbReference type="Gene3D" id="4.10.1000.10">
    <property type="entry name" value="Zinc finger, CCCH-type"/>
    <property type="match status" value="1"/>
</dbReference>
<keyword evidence="4 5" id="KW-0862">Zinc</keyword>
<feature type="zinc finger region" description="C3H1-type" evidence="5">
    <location>
        <begin position="247"/>
        <end position="270"/>
    </location>
</feature>
<organism evidence="8 9">
    <name type="scientific">Thalassiosira oceanica</name>
    <name type="common">Marine diatom</name>
    <dbReference type="NCBI Taxonomy" id="159749"/>
    <lineage>
        <taxon>Eukaryota</taxon>
        <taxon>Sar</taxon>
        <taxon>Stramenopiles</taxon>
        <taxon>Ochrophyta</taxon>
        <taxon>Bacillariophyta</taxon>
        <taxon>Coscinodiscophyceae</taxon>
        <taxon>Thalassiosirophycidae</taxon>
        <taxon>Thalassiosirales</taxon>
        <taxon>Thalassiosiraceae</taxon>
        <taxon>Thalassiosira</taxon>
    </lineage>
</organism>
<evidence type="ECO:0000256" key="4">
    <source>
        <dbReference type="ARBA" id="ARBA00022833"/>
    </source>
</evidence>
<evidence type="ECO:0000256" key="1">
    <source>
        <dbReference type="ARBA" id="ARBA00022723"/>
    </source>
</evidence>
<dbReference type="SUPFAM" id="SSF90229">
    <property type="entry name" value="CCCH zinc finger"/>
    <property type="match status" value="1"/>
</dbReference>